<dbReference type="CDD" id="cd09080">
    <property type="entry name" value="TDP2"/>
    <property type="match status" value="1"/>
</dbReference>
<comment type="cofactor">
    <cofactor evidence="1">
        <name>Mn(2+)</name>
        <dbReference type="ChEBI" id="CHEBI:29035"/>
    </cofactor>
</comment>
<dbReference type="GO" id="GO:0070260">
    <property type="term" value="F:5'-tyrosyl-DNA phosphodiesterase activity"/>
    <property type="evidence" value="ECO:0007669"/>
    <property type="project" value="TreeGrafter"/>
</dbReference>
<evidence type="ECO:0000256" key="10">
    <source>
        <dbReference type="ARBA" id="ARBA00022842"/>
    </source>
</evidence>
<keyword evidence="7" id="KW-0863">Zinc-finger</keyword>
<dbReference type="GO" id="GO:0006302">
    <property type="term" value="P:double-strand break repair"/>
    <property type="evidence" value="ECO:0007669"/>
    <property type="project" value="TreeGrafter"/>
</dbReference>
<protein>
    <recommendedName>
        <fullName evidence="13">RanBP2-type domain-containing protein</fullName>
    </recommendedName>
</protein>
<evidence type="ECO:0000256" key="6">
    <source>
        <dbReference type="ARBA" id="ARBA00022763"/>
    </source>
</evidence>
<evidence type="ECO:0000256" key="3">
    <source>
        <dbReference type="ARBA" id="ARBA00004322"/>
    </source>
</evidence>
<keyword evidence="5" id="KW-0479">Metal-binding</keyword>
<keyword evidence="12" id="KW-0539">Nucleus</keyword>
<gene>
    <name evidence="14" type="ORF">DCAR_0831207</name>
</gene>
<evidence type="ECO:0000256" key="7">
    <source>
        <dbReference type="ARBA" id="ARBA00022771"/>
    </source>
</evidence>
<dbReference type="SMART" id="SM00547">
    <property type="entry name" value="ZnF_RBZ"/>
    <property type="match status" value="2"/>
</dbReference>
<keyword evidence="9" id="KW-0862">Zinc</keyword>
<dbReference type="GO" id="GO:0008270">
    <property type="term" value="F:zinc ion binding"/>
    <property type="evidence" value="ECO:0007669"/>
    <property type="project" value="UniProtKB-KW"/>
</dbReference>
<reference evidence="14" key="1">
    <citation type="journal article" date="2016" name="Nat. Genet.">
        <title>A high-quality carrot genome assembly provides new insights into carotenoid accumulation and asterid genome evolution.</title>
        <authorList>
            <person name="Iorizzo M."/>
            <person name="Ellison S."/>
            <person name="Senalik D."/>
            <person name="Zeng P."/>
            <person name="Satapoomin P."/>
            <person name="Huang J."/>
            <person name="Bowman M."/>
            <person name="Iovene M."/>
            <person name="Sanseverino W."/>
            <person name="Cavagnaro P."/>
            <person name="Yildiz M."/>
            <person name="Macko-Podgorni A."/>
            <person name="Moranska E."/>
            <person name="Grzebelus E."/>
            <person name="Grzebelus D."/>
            <person name="Ashrafi H."/>
            <person name="Zheng Z."/>
            <person name="Cheng S."/>
            <person name="Spooner D."/>
            <person name="Van Deynze A."/>
            <person name="Simon P."/>
        </authorList>
    </citation>
    <scope>NUCLEOTIDE SEQUENCE</scope>
    <source>
        <tissue evidence="14">Leaf</tissue>
    </source>
</reference>
<dbReference type="Gene3D" id="3.60.10.10">
    <property type="entry name" value="Endonuclease/exonuclease/phosphatase"/>
    <property type="match status" value="1"/>
</dbReference>
<evidence type="ECO:0000256" key="9">
    <source>
        <dbReference type="ARBA" id="ARBA00022833"/>
    </source>
</evidence>
<organism evidence="14 15">
    <name type="scientific">Daucus carota subsp. sativus</name>
    <name type="common">Carrot</name>
    <dbReference type="NCBI Taxonomy" id="79200"/>
    <lineage>
        <taxon>Eukaryota</taxon>
        <taxon>Viridiplantae</taxon>
        <taxon>Streptophyta</taxon>
        <taxon>Embryophyta</taxon>
        <taxon>Tracheophyta</taxon>
        <taxon>Spermatophyta</taxon>
        <taxon>Magnoliopsida</taxon>
        <taxon>eudicotyledons</taxon>
        <taxon>Gunneridae</taxon>
        <taxon>Pentapetalae</taxon>
        <taxon>asterids</taxon>
        <taxon>campanulids</taxon>
        <taxon>Apiales</taxon>
        <taxon>Apiaceae</taxon>
        <taxon>Apioideae</taxon>
        <taxon>Scandiceae</taxon>
        <taxon>Daucinae</taxon>
        <taxon>Daucus</taxon>
        <taxon>Daucus sect. Daucus</taxon>
    </lineage>
</organism>
<evidence type="ECO:0000256" key="4">
    <source>
        <dbReference type="ARBA" id="ARBA00022722"/>
    </source>
</evidence>
<dbReference type="PANTHER" id="PTHR15822:SF4">
    <property type="entry name" value="TYROSYL-DNA PHOSPHODIESTERASE 2"/>
    <property type="match status" value="1"/>
</dbReference>
<dbReference type="SUPFAM" id="SSF56219">
    <property type="entry name" value="DNase I-like"/>
    <property type="match status" value="1"/>
</dbReference>
<dbReference type="EMBL" id="CP093350">
    <property type="protein sequence ID" value="WOH11716.1"/>
    <property type="molecule type" value="Genomic_DNA"/>
</dbReference>
<dbReference type="GO" id="GO:0003697">
    <property type="term" value="F:single-stranded DNA binding"/>
    <property type="evidence" value="ECO:0007669"/>
    <property type="project" value="TreeGrafter"/>
</dbReference>
<keyword evidence="11" id="KW-0234">DNA repair</keyword>
<sequence length="394" mass="44541">MYSSNSWSCSKCTFINPISQPPICQICLTPQNPDSHSSRSQSQSQPKWSCKLCTFLNSPGVDVCEICGARALDSLLAEASAGSKRTFEDLLDKGLGDDGGSNATKLAKLDVVHLDETSTNEDLKTLKILSYNVWFREDLEMHKRMKSLGDLIQMHSPELICLQEVTPNIYDIFQRSSWWKLYKCSISSEMAFTRPYFCMQLSKVPVKLFSCKPFQNSIMGRELCVAEVVAEKDKPLIIATSHLESPCPAPPKWDQMYSKERVSQAREAIDSLNKNKNVIFCGDMNWDDKLDGQVPLPDGWIDAWTEHRPGELGYTYDTKTNKMLSGNRTLQKRLDRFLCSLHDYKIDGIEMIGMEAIPGLSYSKEKKVKKEVKNIILPVLPSDHYGLLLTISSK</sequence>
<dbReference type="InterPro" id="IPR036691">
    <property type="entry name" value="Endo/exonu/phosph_ase_sf"/>
</dbReference>
<dbReference type="FunFam" id="3.60.10.10:FF:000058">
    <property type="entry name" value="Tyrosyl-DNA phosphodiesterase 2"/>
    <property type="match status" value="1"/>
</dbReference>
<dbReference type="AlphaFoldDB" id="A0AAF0XS84"/>
<keyword evidence="6" id="KW-0227">DNA damage</keyword>
<name>A0AAF0XS84_DAUCS</name>
<comment type="subcellular location">
    <subcellularLocation>
        <location evidence="3">Nucleus</location>
        <location evidence="3">PML body</location>
    </subcellularLocation>
</comment>
<dbReference type="GO" id="GO:0005737">
    <property type="term" value="C:cytoplasm"/>
    <property type="evidence" value="ECO:0007669"/>
    <property type="project" value="TreeGrafter"/>
</dbReference>
<dbReference type="PANTHER" id="PTHR15822">
    <property type="entry name" value="TRAF AND TNF RECEPTOR-ASSOCIATED PROTEIN"/>
    <property type="match status" value="1"/>
</dbReference>
<accession>A0AAF0XS84</accession>
<evidence type="ECO:0000256" key="2">
    <source>
        <dbReference type="ARBA" id="ARBA00001946"/>
    </source>
</evidence>
<keyword evidence="4" id="KW-0540">Nuclease</keyword>
<evidence type="ECO:0000256" key="1">
    <source>
        <dbReference type="ARBA" id="ARBA00001936"/>
    </source>
</evidence>
<keyword evidence="10" id="KW-0460">Magnesium</keyword>
<evidence type="ECO:0000259" key="13">
    <source>
        <dbReference type="PROSITE" id="PS01358"/>
    </source>
</evidence>
<dbReference type="InterPro" id="IPR001876">
    <property type="entry name" value="Znf_RanBP2"/>
</dbReference>
<proteinExistence type="predicted"/>
<keyword evidence="8" id="KW-0378">Hydrolase</keyword>
<dbReference type="PROSITE" id="PS01358">
    <property type="entry name" value="ZF_RANBP2_1"/>
    <property type="match status" value="1"/>
</dbReference>
<evidence type="ECO:0000256" key="12">
    <source>
        <dbReference type="ARBA" id="ARBA00023242"/>
    </source>
</evidence>
<dbReference type="InterPro" id="IPR036443">
    <property type="entry name" value="Znf_RanBP2_sf"/>
</dbReference>
<dbReference type="InterPro" id="IPR005135">
    <property type="entry name" value="Endo/exonuclease/phosphatase"/>
</dbReference>
<dbReference type="GO" id="GO:0004518">
    <property type="term" value="F:nuclease activity"/>
    <property type="evidence" value="ECO:0007669"/>
    <property type="project" value="UniProtKB-KW"/>
</dbReference>
<keyword evidence="15" id="KW-1185">Reference proteome</keyword>
<dbReference type="Pfam" id="PF03372">
    <property type="entry name" value="Exo_endo_phos"/>
    <property type="match status" value="1"/>
</dbReference>
<dbReference type="InterPro" id="IPR051547">
    <property type="entry name" value="TDP2-like"/>
</dbReference>
<evidence type="ECO:0000256" key="5">
    <source>
        <dbReference type="ARBA" id="ARBA00022723"/>
    </source>
</evidence>
<dbReference type="SUPFAM" id="SSF90209">
    <property type="entry name" value="Ran binding protein zinc finger-like"/>
    <property type="match status" value="1"/>
</dbReference>
<dbReference type="Proteomes" id="UP000077755">
    <property type="component" value="Chromosome 8"/>
</dbReference>
<comment type="cofactor">
    <cofactor evidence="2">
        <name>Mg(2+)</name>
        <dbReference type="ChEBI" id="CHEBI:18420"/>
    </cofactor>
</comment>
<evidence type="ECO:0000256" key="8">
    <source>
        <dbReference type="ARBA" id="ARBA00022801"/>
    </source>
</evidence>
<evidence type="ECO:0000256" key="11">
    <source>
        <dbReference type="ARBA" id="ARBA00023204"/>
    </source>
</evidence>
<dbReference type="Gene3D" id="2.30.30.380">
    <property type="entry name" value="Zn-finger domain of Sec23/24"/>
    <property type="match status" value="2"/>
</dbReference>
<evidence type="ECO:0000313" key="14">
    <source>
        <dbReference type="EMBL" id="WOH11716.1"/>
    </source>
</evidence>
<dbReference type="KEGG" id="dcr:108197620"/>
<evidence type="ECO:0000313" key="15">
    <source>
        <dbReference type="Proteomes" id="UP000077755"/>
    </source>
</evidence>
<reference evidence="14" key="2">
    <citation type="submission" date="2022-03" db="EMBL/GenBank/DDBJ databases">
        <title>Draft title - Genomic analysis of global carrot germplasm unveils the trajectory of domestication and the origin of high carotenoid orange carrot.</title>
        <authorList>
            <person name="Iorizzo M."/>
            <person name="Ellison S."/>
            <person name="Senalik D."/>
            <person name="Macko-Podgorni A."/>
            <person name="Grzebelus D."/>
            <person name="Bostan H."/>
            <person name="Rolling W."/>
            <person name="Curaba J."/>
            <person name="Simon P."/>
        </authorList>
    </citation>
    <scope>NUCLEOTIDE SEQUENCE</scope>
    <source>
        <tissue evidence="14">Leaf</tissue>
    </source>
</reference>
<feature type="domain" description="RanBP2-type" evidence="13">
    <location>
        <begin position="48"/>
        <end position="67"/>
    </location>
</feature>